<evidence type="ECO:0000256" key="5">
    <source>
        <dbReference type="ARBA" id="ARBA00022525"/>
    </source>
</evidence>
<dbReference type="InterPro" id="IPR001500">
    <property type="entry name" value="A1A_glycop"/>
</dbReference>
<keyword evidence="4" id="KW-0011">Acute phase</keyword>
<keyword evidence="5" id="KW-0964">Secreted</keyword>
<sequence>MPRMKKRVPPLLSMALPWALAVLSLLPLLDTRSPACAKFRAAPITDVTLVRLSGKWFYIASALRNPEYKESAKMYQAAFFYFVPNYAEDTIQLRQYLTMGNKCVYEAGILNVQRERGTISKYENGREHVAYVWLTKDPRTFMFAYFPEDEQNVGLSFYADMPEVTPEQWSEFHEAIKCMGLDKSEIIYADVEKDQCGLLEKQHEEERKETEEELQEDRALG</sequence>
<dbReference type="InterPro" id="IPR000566">
    <property type="entry name" value="Lipocln_cytosolic_FA-bd_dom"/>
</dbReference>
<dbReference type="GO" id="GO:0006953">
    <property type="term" value="P:acute-phase response"/>
    <property type="evidence" value="ECO:0007669"/>
    <property type="project" value="UniProtKB-KW"/>
</dbReference>
<feature type="domain" description="Lipocalin/cytosolic fatty-acid binding" evidence="11">
    <location>
        <begin position="53"/>
        <end position="189"/>
    </location>
</feature>
<proteinExistence type="inferred from homology"/>
<dbReference type="Proteomes" id="UP000551758">
    <property type="component" value="Unassembled WGS sequence"/>
</dbReference>
<accession>A0A7J7EXF7</accession>
<feature type="signal peptide" evidence="10">
    <location>
        <begin position="1"/>
        <end position="31"/>
    </location>
</feature>
<evidence type="ECO:0000313" key="13">
    <source>
        <dbReference type="Proteomes" id="UP000551758"/>
    </source>
</evidence>
<evidence type="ECO:0000256" key="10">
    <source>
        <dbReference type="SAM" id="SignalP"/>
    </source>
</evidence>
<reference evidence="12 13" key="1">
    <citation type="journal article" date="2020" name="Mol. Biol. Evol.">
        <title>Interspecific Gene Flow and the Evolution of Specialization in Black and White Rhinoceros.</title>
        <authorList>
            <person name="Moodley Y."/>
            <person name="Westbury M.V."/>
            <person name="Russo I.M."/>
            <person name="Gopalakrishnan S."/>
            <person name="Rakotoarivelo A."/>
            <person name="Olsen R.A."/>
            <person name="Prost S."/>
            <person name="Tunstall T."/>
            <person name="Ryder O.A."/>
            <person name="Dalen L."/>
            <person name="Bruford M.W."/>
        </authorList>
    </citation>
    <scope>NUCLEOTIDE SEQUENCE [LARGE SCALE GENOMIC DNA]</scope>
    <source>
        <strain evidence="12">SBR-YM</strain>
        <tissue evidence="12">Skin</tissue>
    </source>
</reference>
<evidence type="ECO:0000256" key="2">
    <source>
        <dbReference type="ARBA" id="ARBA00006889"/>
    </source>
</evidence>
<evidence type="ECO:0000256" key="7">
    <source>
        <dbReference type="ARBA" id="ARBA00023157"/>
    </source>
</evidence>
<dbReference type="FunFam" id="2.40.128.20:FF:000012">
    <property type="entry name" value="Alpha-1-acid glycoprotein 2"/>
    <property type="match status" value="1"/>
</dbReference>
<dbReference type="PANTHER" id="PTHR11967">
    <property type="entry name" value="ALPHA-1-ACID GLYCOPROTEIN"/>
    <property type="match status" value="1"/>
</dbReference>
<evidence type="ECO:0000256" key="6">
    <source>
        <dbReference type="ARBA" id="ARBA00022729"/>
    </source>
</evidence>
<keyword evidence="8" id="KW-0325">Glycoprotein</keyword>
<keyword evidence="7" id="KW-1015">Disulfide bond</keyword>
<evidence type="ECO:0000256" key="8">
    <source>
        <dbReference type="ARBA" id="ARBA00023180"/>
    </source>
</evidence>
<protein>
    <recommendedName>
        <fullName evidence="11">Lipocalin/cytosolic fatty-acid binding domain-containing protein</fullName>
    </recommendedName>
</protein>
<evidence type="ECO:0000256" key="1">
    <source>
        <dbReference type="ARBA" id="ARBA00004613"/>
    </source>
</evidence>
<dbReference type="PRINTS" id="PR00708">
    <property type="entry name" value="A1AGLPROTEIN"/>
</dbReference>
<keyword evidence="13" id="KW-1185">Reference proteome</keyword>
<feature type="chain" id="PRO_5029643959" description="Lipocalin/cytosolic fatty-acid binding domain-containing protein" evidence="10">
    <location>
        <begin position="32"/>
        <end position="221"/>
    </location>
</feature>
<dbReference type="Gene3D" id="2.40.128.20">
    <property type="match status" value="1"/>
</dbReference>
<keyword evidence="6 10" id="KW-0732">Signal</keyword>
<dbReference type="AlphaFoldDB" id="A0A7J7EXF7"/>
<name>A0A7J7EXF7_DICBM</name>
<gene>
    <name evidence="12" type="ORF">HPG69_009578</name>
</gene>
<evidence type="ECO:0000259" key="11">
    <source>
        <dbReference type="Pfam" id="PF00061"/>
    </source>
</evidence>
<evidence type="ECO:0000256" key="9">
    <source>
        <dbReference type="SAM" id="MobiDB-lite"/>
    </source>
</evidence>
<dbReference type="EMBL" id="JACDTQ010002022">
    <property type="protein sequence ID" value="KAF5920328.1"/>
    <property type="molecule type" value="Genomic_DNA"/>
</dbReference>
<dbReference type="Pfam" id="PF00061">
    <property type="entry name" value="Lipocalin"/>
    <property type="match status" value="1"/>
</dbReference>
<dbReference type="CDD" id="cd19451">
    <property type="entry name" value="lipocalin_AGP-like"/>
    <property type="match status" value="1"/>
</dbReference>
<evidence type="ECO:0000256" key="4">
    <source>
        <dbReference type="ARBA" id="ARBA00022486"/>
    </source>
</evidence>
<organism evidence="12 13">
    <name type="scientific">Diceros bicornis minor</name>
    <name type="common">South-central black rhinoceros</name>
    <dbReference type="NCBI Taxonomy" id="77932"/>
    <lineage>
        <taxon>Eukaryota</taxon>
        <taxon>Metazoa</taxon>
        <taxon>Chordata</taxon>
        <taxon>Craniata</taxon>
        <taxon>Vertebrata</taxon>
        <taxon>Euteleostomi</taxon>
        <taxon>Mammalia</taxon>
        <taxon>Eutheria</taxon>
        <taxon>Laurasiatheria</taxon>
        <taxon>Perissodactyla</taxon>
        <taxon>Rhinocerotidae</taxon>
        <taxon>Diceros</taxon>
    </lineage>
</organism>
<dbReference type="InterPro" id="IPR012674">
    <property type="entry name" value="Calycin"/>
</dbReference>
<feature type="region of interest" description="Disordered" evidence="9">
    <location>
        <begin position="199"/>
        <end position="221"/>
    </location>
</feature>
<comment type="caution">
    <text evidence="12">The sequence shown here is derived from an EMBL/GenBank/DDBJ whole genome shotgun (WGS) entry which is preliminary data.</text>
</comment>
<dbReference type="PANTHER" id="PTHR11967:SF2">
    <property type="entry name" value="ALPHA-1-ACID GLYCOPROTEIN 1"/>
    <property type="match status" value="1"/>
</dbReference>
<comment type="subcellular location">
    <subcellularLocation>
        <location evidence="1">Secreted</location>
    </subcellularLocation>
</comment>
<comment type="similarity">
    <text evidence="2">Belongs to the calycin superfamily. Lipocalin family.</text>
</comment>
<dbReference type="GO" id="GO:0005615">
    <property type="term" value="C:extracellular space"/>
    <property type="evidence" value="ECO:0007669"/>
    <property type="project" value="InterPro"/>
</dbReference>
<dbReference type="GO" id="GO:0002682">
    <property type="term" value="P:regulation of immune system process"/>
    <property type="evidence" value="ECO:0007669"/>
    <property type="project" value="InterPro"/>
</dbReference>
<evidence type="ECO:0000256" key="3">
    <source>
        <dbReference type="ARBA" id="ARBA00022448"/>
    </source>
</evidence>
<evidence type="ECO:0000313" key="12">
    <source>
        <dbReference type="EMBL" id="KAF5920328.1"/>
    </source>
</evidence>
<keyword evidence="3" id="KW-0813">Transport</keyword>
<dbReference type="SUPFAM" id="SSF50814">
    <property type="entry name" value="Lipocalins"/>
    <property type="match status" value="1"/>
</dbReference>